<reference evidence="2 3" key="1">
    <citation type="submission" date="2018-04" db="EMBL/GenBank/DDBJ databases">
        <title>Genomic Encyclopedia of Archaeal and Bacterial Type Strains, Phase II (KMG-II): from individual species to whole genera.</title>
        <authorList>
            <person name="Goeker M."/>
        </authorList>
    </citation>
    <scope>NUCLEOTIDE SEQUENCE [LARGE SCALE GENOMIC DNA]</scope>
    <source>
        <strain evidence="2 3">DSM 29329</strain>
    </source>
</reference>
<dbReference type="InterPro" id="IPR027417">
    <property type="entry name" value="P-loop_NTPase"/>
</dbReference>
<dbReference type="EMBL" id="QBKN01000019">
    <property type="protein sequence ID" value="PTX45928.1"/>
    <property type="molecule type" value="Genomic_DNA"/>
</dbReference>
<dbReference type="InterPro" id="IPR041664">
    <property type="entry name" value="AAA_16"/>
</dbReference>
<comment type="caution">
    <text evidence="2">The sequence shown here is derived from an EMBL/GenBank/DDBJ whole genome shotgun (WGS) entry which is preliminary data.</text>
</comment>
<dbReference type="Gene3D" id="1.10.10.10">
    <property type="entry name" value="Winged helix-like DNA-binding domain superfamily/Winged helix DNA-binding domain"/>
    <property type="match status" value="1"/>
</dbReference>
<organism evidence="2 3">
    <name type="scientific">Allosediminivita pacifica</name>
    <dbReference type="NCBI Taxonomy" id="1267769"/>
    <lineage>
        <taxon>Bacteria</taxon>
        <taxon>Pseudomonadati</taxon>
        <taxon>Pseudomonadota</taxon>
        <taxon>Alphaproteobacteria</taxon>
        <taxon>Rhodobacterales</taxon>
        <taxon>Paracoccaceae</taxon>
        <taxon>Allosediminivita</taxon>
    </lineage>
</organism>
<name>A0A2T6AQ22_9RHOB</name>
<dbReference type="RefSeq" id="WP_107977587.1">
    <property type="nucleotide sequence ID" value="NZ_BMEZ01000020.1"/>
</dbReference>
<dbReference type="InterPro" id="IPR005158">
    <property type="entry name" value="BTAD"/>
</dbReference>
<dbReference type="Pfam" id="PF03704">
    <property type="entry name" value="BTAD"/>
    <property type="match status" value="1"/>
</dbReference>
<dbReference type="InterPro" id="IPR011990">
    <property type="entry name" value="TPR-like_helical_dom_sf"/>
</dbReference>
<dbReference type="Proteomes" id="UP000244069">
    <property type="component" value="Unassembled WGS sequence"/>
</dbReference>
<evidence type="ECO:0000259" key="1">
    <source>
        <dbReference type="SMART" id="SM01043"/>
    </source>
</evidence>
<sequence length="1192" mass="128683">MNLWLEFLGGFAMTREGVSIPLSARKARILLGLLASARHRTMPRHRIATLLWEASDAEQSRGSLRQSLAQIRRTAGEGWVDAIGDDLRLGADVATDLDAFHAALARNDHAEASRLYRGEFLEGVQTNAPDLDHAIEAERTRIRNLASGALARELERVSDGPETSALAHRLLGLDPLNEVAHRRLMELDAARGMRSAARARYEALEASLRRDLGAEPEPETRALYERIRRGGAAMAFAPAQETDMGEPTPPEPRSGYLLLGMATGSPPDWEDLRSIALAGGAREERSGPGEVAFHFSRTRLREVSNIALQLSVAAGDSLSFGMTETLEDGGPHDQSLLRARRIAATAEPGEILVAREIAPRLGLAADPGQRAIALRAEAVRKRPDLPLIGRTAELAQIQAAIEAAQSAETSLVVHLSGEAGIGKSRLCTEIMTRASASGMIVATAGFDAFSPGSRHLAQRLVAGMSRHLTPDPGATPIERAIWSWLTDPELSTGAELLMSALSPEAQQIRILEVLASALRRAAAATGLMISIEDCHWRPVGAGDFIMEFVNYLRDSRVMLVLTERPHAGSLDHRLATRVRSGLTRVALAPLPPEAARELGQVIAPDLDGSEAIIDHAAGHPLFLVRLLEARWRGGTLPSSIVELVQEQIERLPEAERASLRRAAILGTSFDPDDAVAIFPEIARPRGSGDLLHQTETGLAFGHDLVHRAVYDSTPAETRQAWHARAAAHFRKRDPVLWADHALKAEDDAIASEATVAAANAMIAARRFATAFPYIEAGLSREGDPEATAELHSCRAGVRRVRGDMAGALEDYRAAHAKAIRSETRVAMLCRQALVLHRLGRGEEADRALDAAEEIAASIGLTGPGRAEIHEQRGNRAFVRGDHVACMMQHKAALTVAEATGDSRGIARGHGGIGDAAYAAGRFRTAHDHFSLAIEHAEKAGLGLVREEYLFMRAFARFFADPGPDAFLLADIAVESAQQCGAARTETVAREVRAEMRLVAGDLDGVAEDIRAIDSLTTVRGEIRVTNDVQILRAYLDLRAGNGARAQELLAPILIGAETNADVGATALGLSALLARDRTERDGILAKGLICAQKVALSHSVVWFHLCALERAVADSDRHLALRHIAALQAFSAKEPIGLVDMIIRSIELALWPSTEEERRDHTARLREACLGDLVRFITMDMHQAKAPAKPGS</sequence>
<gene>
    <name evidence="2" type="ORF">C8N44_11986</name>
</gene>
<protein>
    <submittedName>
        <fullName evidence="2">Transcriptional activator</fullName>
    </submittedName>
</protein>
<dbReference type="PANTHER" id="PTHR35807">
    <property type="entry name" value="TRANSCRIPTIONAL REGULATOR REDD-RELATED"/>
    <property type="match status" value="1"/>
</dbReference>
<keyword evidence="3" id="KW-1185">Reference proteome</keyword>
<dbReference type="SUPFAM" id="SSF48452">
    <property type="entry name" value="TPR-like"/>
    <property type="match status" value="2"/>
</dbReference>
<proteinExistence type="predicted"/>
<dbReference type="SMART" id="SM01043">
    <property type="entry name" value="BTAD"/>
    <property type="match status" value="1"/>
</dbReference>
<dbReference type="Gene3D" id="1.25.40.10">
    <property type="entry name" value="Tetratricopeptide repeat domain"/>
    <property type="match status" value="2"/>
</dbReference>
<evidence type="ECO:0000313" key="3">
    <source>
        <dbReference type="Proteomes" id="UP000244069"/>
    </source>
</evidence>
<evidence type="ECO:0000313" key="2">
    <source>
        <dbReference type="EMBL" id="PTX45928.1"/>
    </source>
</evidence>
<dbReference type="Pfam" id="PF13191">
    <property type="entry name" value="AAA_16"/>
    <property type="match status" value="1"/>
</dbReference>
<dbReference type="InterPro" id="IPR036388">
    <property type="entry name" value="WH-like_DNA-bd_sf"/>
</dbReference>
<dbReference type="InterPro" id="IPR051677">
    <property type="entry name" value="AfsR-DnrI-RedD_regulator"/>
</dbReference>
<accession>A0A2T6AQ22</accession>
<dbReference type="AlphaFoldDB" id="A0A2T6AQ22"/>
<feature type="domain" description="Bacterial transcriptional activator" evidence="1">
    <location>
        <begin position="95"/>
        <end position="228"/>
    </location>
</feature>
<dbReference type="SUPFAM" id="SSF52540">
    <property type="entry name" value="P-loop containing nucleoside triphosphate hydrolases"/>
    <property type="match status" value="1"/>
</dbReference>